<organism evidence="1 2">
    <name type="scientific">Marinirhabdus gelatinilytica</name>
    <dbReference type="NCBI Taxonomy" id="1703343"/>
    <lineage>
        <taxon>Bacteria</taxon>
        <taxon>Pseudomonadati</taxon>
        <taxon>Bacteroidota</taxon>
        <taxon>Flavobacteriia</taxon>
        <taxon>Flavobacteriales</taxon>
        <taxon>Flavobacteriaceae</taxon>
    </lineage>
</organism>
<keyword evidence="1" id="KW-0808">Transferase</keyword>
<evidence type="ECO:0000313" key="1">
    <source>
        <dbReference type="EMBL" id="RDK84815.1"/>
    </source>
</evidence>
<keyword evidence="2" id="KW-1185">Reference proteome</keyword>
<proteinExistence type="predicted"/>
<dbReference type="PANTHER" id="PTHR46701:SF7">
    <property type="entry name" value="GLYCOSYLTRANSFERASE-LIKE KOBITO 1"/>
    <property type="match status" value="1"/>
</dbReference>
<dbReference type="EMBL" id="QRAO01000004">
    <property type="protein sequence ID" value="RDK84815.1"/>
    <property type="molecule type" value="Genomic_DNA"/>
</dbReference>
<dbReference type="RefSeq" id="WP_115124229.1">
    <property type="nucleotide sequence ID" value="NZ_QRAO01000004.1"/>
</dbReference>
<dbReference type="GO" id="GO:0016740">
    <property type="term" value="F:transferase activity"/>
    <property type="evidence" value="ECO:0007669"/>
    <property type="project" value="UniProtKB-KW"/>
</dbReference>
<dbReference type="GO" id="GO:0030244">
    <property type="term" value="P:cellulose biosynthetic process"/>
    <property type="evidence" value="ECO:0007669"/>
    <property type="project" value="InterPro"/>
</dbReference>
<dbReference type="Pfam" id="PF13704">
    <property type="entry name" value="Glyco_tranf_2_4"/>
    <property type="match status" value="1"/>
</dbReference>
<sequence length="334" mass="38357">MRVALVLTVKNEERLLRQNLLYHRALGAEHIFVYFDGTTDGGKAAISDLDFVTLQDSVSPEKYEHLTYLEKFTSQADEHHTARQCLNTFDAQQECKAMGISWLVSLDADELVCPNTTEIIGLPQFFDTIPPQVEIVYLQTREFLQHKISIHNVFSEGTLFKTTPTYRSRFKNITKQLDNPFTGQQQKFPYWYGQTMGKGAIRIGKDVIPHNVHRYKKVDGLQVTSVKAGLVLHYHAYDAADFIKKFTNFSEHPDTFLSGNSVESIKLLLRDVVNKSGKTETELKTYFENNLMFSRTEVTALLKNKYLWLLSRDPAPLEEITSVQQVFQQKIKAH</sequence>
<protein>
    <submittedName>
        <fullName evidence="1">Glycosyl transferase family 2</fullName>
    </submittedName>
</protein>
<gene>
    <name evidence="1" type="ORF">C8D94_104188</name>
</gene>
<dbReference type="GO" id="GO:0009737">
    <property type="term" value="P:response to abscisic acid"/>
    <property type="evidence" value="ECO:0007669"/>
    <property type="project" value="InterPro"/>
</dbReference>
<reference evidence="1 2" key="1">
    <citation type="submission" date="2018-07" db="EMBL/GenBank/DDBJ databases">
        <title>Genomic Encyclopedia of Type Strains, Phase IV (KMG-IV): sequencing the most valuable type-strain genomes for metagenomic binning, comparative biology and taxonomic classification.</title>
        <authorList>
            <person name="Goeker M."/>
        </authorList>
    </citation>
    <scope>NUCLEOTIDE SEQUENCE [LARGE SCALE GENOMIC DNA]</scope>
    <source>
        <strain evidence="1 2">DSM 101478</strain>
    </source>
</reference>
<evidence type="ECO:0000313" key="2">
    <source>
        <dbReference type="Proteomes" id="UP000255317"/>
    </source>
</evidence>
<dbReference type="OrthoDB" id="1997677at2"/>
<name>A0A370Q8X6_9FLAO</name>
<accession>A0A370Q8X6</accession>
<comment type="caution">
    <text evidence="1">The sequence shown here is derived from an EMBL/GenBank/DDBJ whole genome shotgun (WGS) entry which is preliminary data.</text>
</comment>
<dbReference type="PANTHER" id="PTHR46701">
    <property type="entry name" value="GLYCOSYLTRANSFERASE-LIKE KOBITO 1"/>
    <property type="match status" value="1"/>
</dbReference>
<dbReference type="Proteomes" id="UP000255317">
    <property type="component" value="Unassembled WGS sequence"/>
</dbReference>
<dbReference type="AlphaFoldDB" id="A0A370Q8X6"/>
<dbReference type="InterPro" id="IPR044224">
    <property type="entry name" value="KOBITO1-like"/>
</dbReference>